<dbReference type="PANTHER" id="PTHR42829">
    <property type="entry name" value="NADH-UBIQUINONE OXIDOREDUCTASE CHAIN 5"/>
    <property type="match status" value="1"/>
</dbReference>
<feature type="transmembrane region" description="Helical" evidence="7">
    <location>
        <begin position="322"/>
        <end position="344"/>
    </location>
</feature>
<evidence type="ECO:0000259" key="9">
    <source>
        <dbReference type="Pfam" id="PF00662"/>
    </source>
</evidence>
<evidence type="ECO:0000313" key="11">
    <source>
        <dbReference type="Proteomes" id="UP000634011"/>
    </source>
</evidence>
<dbReference type="NCBIfam" id="TIGR01974">
    <property type="entry name" value="NDH_I_L"/>
    <property type="match status" value="1"/>
</dbReference>
<feature type="transmembrane region" description="Helical" evidence="7">
    <location>
        <begin position="568"/>
        <end position="586"/>
    </location>
</feature>
<feature type="transmembrane region" description="Helical" evidence="7">
    <location>
        <begin position="350"/>
        <end position="369"/>
    </location>
</feature>
<evidence type="ECO:0000256" key="6">
    <source>
        <dbReference type="SAM" id="MobiDB-lite"/>
    </source>
</evidence>
<keyword evidence="3 7" id="KW-1133">Transmembrane helix</keyword>
<evidence type="ECO:0000256" key="4">
    <source>
        <dbReference type="ARBA" id="ARBA00023136"/>
    </source>
</evidence>
<evidence type="ECO:0000256" key="1">
    <source>
        <dbReference type="ARBA" id="ARBA00004127"/>
    </source>
</evidence>
<sequence length="691" mass="75824">MAGQLNPQLLLAVPLAPLAGSAIAGLLGTKFFGNVVGRKVSHTATILGVLVAFIISCMTLNALIDGAPIYNATLYQWMQVAGLKLEVGFLVDNLTAMMMCVVTFVSLMVHIYTIGYMAEDEGYNRFFSYISLFTFSMLMLVMSNNFLQLFFGWEAVGLVSYLLIGFWYTKPTAIYANMKAFLVNRVGDFGFILGIGLILAYAGSMNYAEVFAKKEELAKLLLPGTNWMLITVACICLFIGAMGKSAQFPLHVWLPDSMEGPTPISALIHAATMVTAGIFMVSRMSPLFELSDTALSFILVIGSITALFMGFLGIIQNDIKRVVAYSTLSQLGYMTVALGASAYSVAVFHLMTHAFFKALLFLAAGSVIIGMHHDQDIRNMGGLRKYMPITWITSLIGSLALIGTPFFSGFYSKDSIIDAVQASHLTGAGFAQFATLAGVFVTAFYSFRMYFLVFHGKENFGHAHGHDPHAHDHKAHDSHAHDDHADHDEHHGLAPGQKPHESPFVVWFPLVMLAIPSVIIGFIAIEPMLFGAFFEKVITVNEAHKAMEELKDEFHGPVAMAVHAFTSLPFWLALAGVVTSYFFYMVKPAIPTAIKKHSSAIYNLLDNKYYMDKFNEIVFAGGARVLGGGLWNIGDKGLIDGLVVNGSAKLVGWFSRGIRLFQSGYIYHYAFVMILGVLGFLVYFMPFPFAK</sequence>
<feature type="transmembrane region" description="Helical" evidence="7">
    <location>
        <begin position="126"/>
        <end position="143"/>
    </location>
</feature>
<feature type="compositionally biased region" description="Basic and acidic residues" evidence="6">
    <location>
        <begin position="465"/>
        <end position="492"/>
    </location>
</feature>
<gene>
    <name evidence="10" type="primary">nuoL</name>
    <name evidence="10" type="ORF">H8K32_07520</name>
</gene>
<feature type="transmembrane region" description="Helical" evidence="7">
    <location>
        <begin position="149"/>
        <end position="168"/>
    </location>
</feature>
<dbReference type="Gene3D" id="1.20.5.2700">
    <property type="match status" value="1"/>
</dbReference>
<dbReference type="EMBL" id="JACOFV010000005">
    <property type="protein sequence ID" value="MBC3861942.1"/>
    <property type="molecule type" value="Genomic_DNA"/>
</dbReference>
<feature type="transmembrane region" description="Helical" evidence="7">
    <location>
        <begin position="220"/>
        <end position="243"/>
    </location>
</feature>
<feature type="transmembrane region" description="Helical" evidence="7">
    <location>
        <begin position="666"/>
        <end position="685"/>
    </location>
</feature>
<dbReference type="InterPro" id="IPR018393">
    <property type="entry name" value="NADHpl_OxRdtase_5_subgr"/>
</dbReference>
<dbReference type="GO" id="GO:0042773">
    <property type="term" value="P:ATP synthesis coupled electron transport"/>
    <property type="evidence" value="ECO:0007669"/>
    <property type="project" value="InterPro"/>
</dbReference>
<feature type="transmembrane region" description="Helical" evidence="7">
    <location>
        <begin position="189"/>
        <end position="208"/>
    </location>
</feature>
<reference evidence="10" key="1">
    <citation type="submission" date="2020-08" db="EMBL/GenBank/DDBJ databases">
        <title>Novel species isolated from subtropical streams in China.</title>
        <authorList>
            <person name="Lu H."/>
        </authorList>
    </citation>
    <scope>NUCLEOTIDE SEQUENCE</scope>
    <source>
        <strain evidence="10">KACC 12607</strain>
    </source>
</reference>
<accession>A0A923KI26</accession>
<dbReference type="RefSeq" id="WP_186911864.1">
    <property type="nucleotide sequence ID" value="NZ_JACOFV010000005.1"/>
</dbReference>
<dbReference type="InterPro" id="IPR001750">
    <property type="entry name" value="ND/Mrp_TM"/>
</dbReference>
<dbReference type="InterPro" id="IPR003945">
    <property type="entry name" value="NU5C-like"/>
</dbReference>
<dbReference type="GO" id="GO:0012505">
    <property type="term" value="C:endomembrane system"/>
    <property type="evidence" value="ECO:0007669"/>
    <property type="project" value="UniProtKB-SubCell"/>
</dbReference>
<dbReference type="PRINTS" id="PR01434">
    <property type="entry name" value="NADHDHGNASE5"/>
</dbReference>
<dbReference type="InterPro" id="IPR001516">
    <property type="entry name" value="Proton_antipo_N"/>
</dbReference>
<dbReference type="AlphaFoldDB" id="A0A923KI26"/>
<dbReference type="GO" id="GO:0016020">
    <property type="term" value="C:membrane"/>
    <property type="evidence" value="ECO:0007669"/>
    <property type="project" value="UniProtKB-SubCell"/>
</dbReference>
<keyword evidence="11" id="KW-1185">Reference proteome</keyword>
<dbReference type="Pfam" id="PF00361">
    <property type="entry name" value="Proton_antipo_M"/>
    <property type="match status" value="1"/>
</dbReference>
<dbReference type="PANTHER" id="PTHR42829:SF2">
    <property type="entry name" value="NADH-UBIQUINONE OXIDOREDUCTASE CHAIN 5"/>
    <property type="match status" value="1"/>
</dbReference>
<keyword evidence="2 5" id="KW-0812">Transmembrane</keyword>
<evidence type="ECO:0000256" key="5">
    <source>
        <dbReference type="RuleBase" id="RU000320"/>
    </source>
</evidence>
<dbReference type="Proteomes" id="UP000634011">
    <property type="component" value="Unassembled WGS sequence"/>
</dbReference>
<dbReference type="GO" id="GO:0008137">
    <property type="term" value="F:NADH dehydrogenase (ubiquinone) activity"/>
    <property type="evidence" value="ECO:0007669"/>
    <property type="project" value="InterPro"/>
</dbReference>
<evidence type="ECO:0000256" key="7">
    <source>
        <dbReference type="SAM" id="Phobius"/>
    </source>
</evidence>
<comment type="caution">
    <text evidence="10">The sequence shown here is derived from an EMBL/GenBank/DDBJ whole genome shotgun (WGS) entry which is preliminary data.</text>
</comment>
<feature type="domain" description="NADH:quinone oxidoreductase/Mrp antiporter transmembrane" evidence="8">
    <location>
        <begin position="143"/>
        <end position="430"/>
    </location>
</feature>
<dbReference type="GO" id="GO:0015990">
    <property type="term" value="P:electron transport coupled proton transport"/>
    <property type="evidence" value="ECO:0007669"/>
    <property type="project" value="TreeGrafter"/>
</dbReference>
<feature type="transmembrane region" description="Helical" evidence="7">
    <location>
        <begin position="94"/>
        <end position="114"/>
    </location>
</feature>
<feature type="transmembrane region" description="Helical" evidence="7">
    <location>
        <begin position="294"/>
        <end position="315"/>
    </location>
</feature>
<keyword evidence="4 7" id="KW-0472">Membrane</keyword>
<comment type="subcellular location">
    <subcellularLocation>
        <location evidence="1">Endomembrane system</location>
        <topology evidence="1">Multi-pass membrane protein</topology>
    </subcellularLocation>
    <subcellularLocation>
        <location evidence="5">Membrane</location>
        <topology evidence="5">Multi-pass membrane protein</topology>
    </subcellularLocation>
</comment>
<evidence type="ECO:0000313" key="10">
    <source>
        <dbReference type="EMBL" id="MBC3861942.1"/>
    </source>
</evidence>
<evidence type="ECO:0000256" key="2">
    <source>
        <dbReference type="ARBA" id="ARBA00022692"/>
    </source>
</evidence>
<proteinExistence type="predicted"/>
<dbReference type="NCBIfam" id="NF005141">
    <property type="entry name" value="PRK06590.1"/>
    <property type="match status" value="1"/>
</dbReference>
<feature type="transmembrane region" description="Helical" evidence="7">
    <location>
        <begin position="504"/>
        <end position="525"/>
    </location>
</feature>
<feature type="transmembrane region" description="Helical" evidence="7">
    <location>
        <begin position="264"/>
        <end position="282"/>
    </location>
</feature>
<feature type="domain" description="NADH-Ubiquinone oxidoreductase (complex I) chain 5 N-terminal" evidence="9">
    <location>
        <begin position="77"/>
        <end position="127"/>
    </location>
</feature>
<name>A0A923KI26_9BURK</name>
<evidence type="ECO:0000259" key="8">
    <source>
        <dbReference type="Pfam" id="PF00361"/>
    </source>
</evidence>
<feature type="transmembrane region" description="Helical" evidence="7">
    <location>
        <begin position="428"/>
        <end position="447"/>
    </location>
</feature>
<dbReference type="PRINTS" id="PR01435">
    <property type="entry name" value="NPOXDRDTASE5"/>
</dbReference>
<organism evidence="10 11">
    <name type="scientific">Undibacterium jejuense</name>
    <dbReference type="NCBI Taxonomy" id="1344949"/>
    <lineage>
        <taxon>Bacteria</taxon>
        <taxon>Pseudomonadati</taxon>
        <taxon>Pseudomonadota</taxon>
        <taxon>Betaproteobacteria</taxon>
        <taxon>Burkholderiales</taxon>
        <taxon>Oxalobacteraceae</taxon>
        <taxon>Undibacterium</taxon>
    </lineage>
</organism>
<feature type="transmembrane region" description="Helical" evidence="7">
    <location>
        <begin position="12"/>
        <end position="32"/>
    </location>
</feature>
<dbReference type="Pfam" id="PF00662">
    <property type="entry name" value="Proton_antipo_N"/>
    <property type="match status" value="1"/>
</dbReference>
<feature type="region of interest" description="Disordered" evidence="6">
    <location>
        <begin position="465"/>
        <end position="494"/>
    </location>
</feature>
<dbReference type="GO" id="GO:0003954">
    <property type="term" value="F:NADH dehydrogenase activity"/>
    <property type="evidence" value="ECO:0007669"/>
    <property type="project" value="TreeGrafter"/>
</dbReference>
<evidence type="ECO:0000256" key="3">
    <source>
        <dbReference type="ARBA" id="ARBA00022989"/>
    </source>
</evidence>
<protein>
    <submittedName>
        <fullName evidence="10">NADH-quinone oxidoreductase subunit L</fullName>
    </submittedName>
</protein>
<feature type="transmembrane region" description="Helical" evidence="7">
    <location>
        <begin position="389"/>
        <end position="408"/>
    </location>
</feature>
<feature type="transmembrane region" description="Helical" evidence="7">
    <location>
        <begin position="44"/>
        <end position="64"/>
    </location>
</feature>